<feature type="compositionally biased region" description="Polar residues" evidence="11">
    <location>
        <begin position="244"/>
        <end position="259"/>
    </location>
</feature>
<organism evidence="16 17">
    <name type="scientific">Capsaspora owczarzaki (strain ATCC 30864)</name>
    <dbReference type="NCBI Taxonomy" id="595528"/>
    <lineage>
        <taxon>Eukaryota</taxon>
        <taxon>Filasterea</taxon>
        <taxon>Capsaspora</taxon>
    </lineage>
</organism>
<evidence type="ECO:0000259" key="12">
    <source>
        <dbReference type="PROSITE" id="PS50280"/>
    </source>
</evidence>
<evidence type="ECO:0000256" key="6">
    <source>
        <dbReference type="ARBA" id="ARBA00022691"/>
    </source>
</evidence>
<evidence type="ECO:0000256" key="7">
    <source>
        <dbReference type="ARBA" id="ARBA00022723"/>
    </source>
</evidence>
<dbReference type="InterPro" id="IPR003616">
    <property type="entry name" value="Post-SET_dom"/>
</dbReference>
<feature type="domain" description="Post-SET" evidence="13">
    <location>
        <begin position="673"/>
        <end position="689"/>
    </location>
</feature>
<feature type="compositionally biased region" description="Low complexity" evidence="11">
    <location>
        <begin position="93"/>
        <end position="115"/>
    </location>
</feature>
<dbReference type="InterPro" id="IPR001965">
    <property type="entry name" value="Znf_PHD"/>
</dbReference>
<evidence type="ECO:0000313" key="17">
    <source>
        <dbReference type="Proteomes" id="UP000008743"/>
    </source>
</evidence>
<keyword evidence="4" id="KW-0489">Methyltransferase</keyword>
<keyword evidence="3" id="KW-0158">Chromosome</keyword>
<dbReference type="Pfam" id="PF17907">
    <property type="entry name" value="AWS"/>
    <property type="match status" value="1"/>
</dbReference>
<feature type="compositionally biased region" description="Acidic residues" evidence="11">
    <location>
        <begin position="351"/>
        <end position="388"/>
    </location>
</feature>
<dbReference type="InterPro" id="IPR011011">
    <property type="entry name" value="Znf_FYVE_PHD"/>
</dbReference>
<evidence type="ECO:0000256" key="4">
    <source>
        <dbReference type="ARBA" id="ARBA00022603"/>
    </source>
</evidence>
<evidence type="ECO:0000259" key="15">
    <source>
        <dbReference type="PROSITE" id="PS51215"/>
    </source>
</evidence>
<dbReference type="GO" id="GO:0032259">
    <property type="term" value="P:methylation"/>
    <property type="evidence" value="ECO:0007669"/>
    <property type="project" value="UniProtKB-KW"/>
</dbReference>
<dbReference type="InterPro" id="IPR050777">
    <property type="entry name" value="SET2_Histone-Lys_MeTrsfase"/>
</dbReference>
<keyword evidence="10" id="KW-0539">Nucleus</keyword>
<dbReference type="InParanoid" id="A0A0D2WIU0"/>
<proteinExistence type="predicted"/>
<dbReference type="Gene3D" id="3.30.40.10">
    <property type="entry name" value="Zinc/RING finger domain, C3HC4 (zinc finger)"/>
    <property type="match status" value="1"/>
</dbReference>
<evidence type="ECO:0000256" key="1">
    <source>
        <dbReference type="ARBA" id="ARBA00004123"/>
    </source>
</evidence>
<dbReference type="Gene3D" id="2.170.270.10">
    <property type="entry name" value="SET domain"/>
    <property type="match status" value="1"/>
</dbReference>
<feature type="compositionally biased region" description="Acidic residues" evidence="11">
    <location>
        <begin position="334"/>
        <end position="344"/>
    </location>
</feature>
<dbReference type="PANTHER" id="PTHR22884">
    <property type="entry name" value="SET DOMAIN PROTEINS"/>
    <property type="match status" value="1"/>
</dbReference>
<evidence type="ECO:0000256" key="11">
    <source>
        <dbReference type="SAM" id="MobiDB-lite"/>
    </source>
</evidence>
<dbReference type="GO" id="GO:0005634">
    <property type="term" value="C:nucleus"/>
    <property type="evidence" value="ECO:0007669"/>
    <property type="project" value="UniProtKB-SubCell"/>
</dbReference>
<dbReference type="PROSITE" id="PS51038">
    <property type="entry name" value="BAH"/>
    <property type="match status" value="1"/>
</dbReference>
<evidence type="ECO:0000256" key="2">
    <source>
        <dbReference type="ARBA" id="ARBA00004286"/>
    </source>
</evidence>
<dbReference type="InterPro" id="IPR043151">
    <property type="entry name" value="BAH_sf"/>
</dbReference>
<feature type="compositionally biased region" description="Acidic residues" evidence="11">
    <location>
        <begin position="134"/>
        <end position="171"/>
    </location>
</feature>
<feature type="compositionally biased region" description="Polar residues" evidence="11">
    <location>
        <begin position="76"/>
        <end position="85"/>
    </location>
</feature>
<sequence length="1444" mass="160194">MRLDQPRANAGLKRRFSFDDGANGHYSVSSWSATGPAAAAGRAVKLARWLADTKKDDDDEEEADNGGDPALLKNRLASTSAGSESSQREMRTDAAGTGTVAATSTCSSSGSALSTVQAKRHRHQSANGNRQNDDDNDPTEDEDATSDEETETAEDDEDSPDGDDAEEDNEAEPSSSTQQRPQRVRRMPVTLEGSLVMLHPVQRRRRASAPVAPPAAQQSANIRSPAAAPRAPAARFESPGAASRSRTNRYASSSPQNAERTAHIVGRRQPVYANPQDGASPRRSSRVGLPPKRIVLDHSNVNGVYPEVDQVIGQPTRRISVAANSKSKPTLENGNDDSADDSENEATSILDADEEDEESDEGSHVDEDETEGEEEDEEDEEEEDDSAPEMDYAALQALKEQYYVTKGLHWDVSRSVSTLFPLTDCQCVRGNHLLAFELDFQLPSELHRVFRPSEPEPLQLDQSDTPSPRTISKQKSSAASYASFTRIRKNAYIDVKRPKLIADNECNCKASAPCTESCLNRLMFVECVRGSCRMEDRCQNRNFQRHNWTKNLKVFQTPNAGYGLRCTDPIAPGQFVMEYVGEVVSDAERERRMWGPYAGNPNHYFLELEKGVLIDACSKGCDARFINHSCDPNCHVEKWNVNGEFRVGIFASRAIAPNEELSYDYRFETLGEIQQQCWCGAANCRKVIGKATPSEKRAARKAKPRIAIDFYNPSRTAPPSAQVLQAPELEQLQRTKLVLMYPLRRVLSQEEASGQSAARKAAEELLLPVNLSYNAVVAGHEMQQQRDLRLDNLLLKRCPNIAAGACAYPLPTSALARFVVSGTVLDRHQAQLLCRIATDLTAMDGLIQRLQTLASPEDNGVLFQARSAMLAPSEYLGRPAVQRRRPFLTLGGALKCWKKFVIDGVFETYDELESSIRGVLQRSIAFLEQAHESGMHGTMDASGSDDEASKLSPFASAQLVRSASDLIEEELAEIRQEFGRSFVEQFVPVPSTAPSIALPPARKPVIITPPKPSIALASPYEVRSPRTPSAGFAANGTGRSSSSASVPRPAHQDMTPPHSQDTRTAKSPQPLVTSGQDNLAQEDESSGSEVEDELDLEDSDAQQVTAMDDTPDLQVNPFDEDVNRCICGVTFDDGIMLECEKCHFWQHEECMNPLKPDGTRRRIRRDEEHLCHLCNPREELTAEVALAYDPKLRRTYFRSMECSTGRLLRMGDAAYVTEYPKPTNRPEGNRNDATHQKRPASKPVLTICRITEMFVDAKMRRFARGMAYVRPESVDADSPQTVHKQELYLTTRTLLFRIGRVRQRRVVVMDPVSYMLGRCRNMLGRKGLLAMEEDTFVCEFFVDSRSTRDRILPLASFDYPLSTNPLHFRAFPEPVPLVRDTNPSSLLLLISARKPLKTGGRHIDTVYKPCQGKSLSSILDQLMIETTGQVAPPLDLHKPFKHMP</sequence>
<dbReference type="SMART" id="SM00570">
    <property type="entry name" value="AWS"/>
    <property type="match status" value="1"/>
</dbReference>
<feature type="compositionally biased region" description="Polar residues" evidence="11">
    <location>
        <begin position="460"/>
        <end position="475"/>
    </location>
</feature>
<accession>A0A0D2WIU0</accession>
<dbReference type="InterPro" id="IPR001025">
    <property type="entry name" value="BAH_dom"/>
</dbReference>
<dbReference type="Gene3D" id="2.30.30.490">
    <property type="match status" value="1"/>
</dbReference>
<dbReference type="GO" id="GO:0003682">
    <property type="term" value="F:chromatin binding"/>
    <property type="evidence" value="ECO:0007669"/>
    <property type="project" value="InterPro"/>
</dbReference>
<dbReference type="SUPFAM" id="SSF82199">
    <property type="entry name" value="SET domain"/>
    <property type="match status" value="1"/>
</dbReference>
<keyword evidence="6" id="KW-0949">S-adenosyl-L-methionine</keyword>
<dbReference type="Proteomes" id="UP000008743">
    <property type="component" value="Unassembled WGS sequence"/>
</dbReference>
<dbReference type="InterPro" id="IPR046341">
    <property type="entry name" value="SET_dom_sf"/>
</dbReference>
<reference evidence="17" key="1">
    <citation type="submission" date="2011-02" db="EMBL/GenBank/DDBJ databases">
        <title>The Genome Sequence of Capsaspora owczarzaki ATCC 30864.</title>
        <authorList>
            <person name="Russ C."/>
            <person name="Cuomo C."/>
            <person name="Burger G."/>
            <person name="Gray M.W."/>
            <person name="Holland P.W.H."/>
            <person name="King N."/>
            <person name="Lang F.B.F."/>
            <person name="Roger A.J."/>
            <person name="Ruiz-Trillo I."/>
            <person name="Young S.K."/>
            <person name="Zeng Q."/>
            <person name="Gargeya S."/>
            <person name="Alvarado L."/>
            <person name="Berlin A."/>
            <person name="Chapman S.B."/>
            <person name="Chen Z."/>
            <person name="Freedman E."/>
            <person name="Gellesch M."/>
            <person name="Goldberg J."/>
            <person name="Griggs A."/>
            <person name="Gujja S."/>
            <person name="Heilman E."/>
            <person name="Heiman D."/>
            <person name="Howarth C."/>
            <person name="Mehta T."/>
            <person name="Neiman D."/>
            <person name="Pearson M."/>
            <person name="Roberts A."/>
            <person name="Saif S."/>
            <person name="Shea T."/>
            <person name="Shenoy N."/>
            <person name="Sisk P."/>
            <person name="Stolte C."/>
            <person name="Sykes S."/>
            <person name="White J."/>
            <person name="Yandava C."/>
            <person name="Haas B."/>
            <person name="Nusbaum C."/>
            <person name="Birren B."/>
        </authorList>
    </citation>
    <scope>NUCLEOTIDE SEQUENCE</scope>
    <source>
        <strain evidence="17">ATCC 30864</strain>
    </source>
</reference>
<dbReference type="GO" id="GO:0008270">
    <property type="term" value="F:zinc ion binding"/>
    <property type="evidence" value="ECO:0007669"/>
    <property type="project" value="UniProtKB-KW"/>
</dbReference>
<dbReference type="RefSeq" id="XP_011270073.1">
    <property type="nucleotide sequence ID" value="XM_011271771.1"/>
</dbReference>
<dbReference type="PROSITE" id="PS50868">
    <property type="entry name" value="POST_SET"/>
    <property type="match status" value="1"/>
</dbReference>
<dbReference type="SMART" id="SM00317">
    <property type="entry name" value="SET"/>
    <property type="match status" value="1"/>
</dbReference>
<evidence type="ECO:0000256" key="9">
    <source>
        <dbReference type="ARBA" id="ARBA00022833"/>
    </source>
</evidence>
<feature type="region of interest" description="Disordered" evidence="11">
    <location>
        <begin position="1218"/>
        <end position="1239"/>
    </location>
</feature>
<evidence type="ECO:0008006" key="18">
    <source>
        <dbReference type="Google" id="ProtNLM"/>
    </source>
</evidence>
<dbReference type="SUPFAM" id="SSF57903">
    <property type="entry name" value="FYVE/PHD zinc finger"/>
    <property type="match status" value="1"/>
</dbReference>
<feature type="compositionally biased region" description="Polar residues" evidence="11">
    <location>
        <begin position="1065"/>
        <end position="1079"/>
    </location>
</feature>
<dbReference type="CDD" id="cd19174">
    <property type="entry name" value="SET_ASH1L"/>
    <property type="match status" value="1"/>
</dbReference>
<feature type="domain" description="BAH" evidence="14">
    <location>
        <begin position="1226"/>
        <end position="1353"/>
    </location>
</feature>
<dbReference type="GO" id="GO:0042054">
    <property type="term" value="F:histone methyltransferase activity"/>
    <property type="evidence" value="ECO:0007669"/>
    <property type="project" value="InterPro"/>
</dbReference>
<dbReference type="PROSITE" id="PS50280">
    <property type="entry name" value="SET"/>
    <property type="match status" value="1"/>
</dbReference>
<dbReference type="Pfam" id="PF01426">
    <property type="entry name" value="BAH"/>
    <property type="match status" value="1"/>
</dbReference>
<dbReference type="PROSITE" id="PS51215">
    <property type="entry name" value="AWS"/>
    <property type="match status" value="1"/>
</dbReference>
<feature type="region of interest" description="Disordered" evidence="11">
    <location>
        <begin position="1018"/>
        <end position="1098"/>
    </location>
</feature>
<keyword evidence="8" id="KW-0863">Zinc-finger</keyword>
<evidence type="ECO:0000256" key="10">
    <source>
        <dbReference type="ARBA" id="ARBA00023242"/>
    </source>
</evidence>
<dbReference type="eggNOG" id="KOG1083">
    <property type="taxonomic scope" value="Eukaryota"/>
</dbReference>
<dbReference type="InterPro" id="IPR001214">
    <property type="entry name" value="SET_dom"/>
</dbReference>
<keyword evidence="7" id="KW-0479">Metal-binding</keyword>
<feature type="region of interest" description="Disordered" evidence="11">
    <location>
        <begin position="455"/>
        <end position="475"/>
    </location>
</feature>
<name>A0A0D2WIU0_CAPO3</name>
<evidence type="ECO:0000313" key="16">
    <source>
        <dbReference type="EMBL" id="KJE89830.1"/>
    </source>
</evidence>
<dbReference type="Pfam" id="PF00856">
    <property type="entry name" value="SET"/>
    <property type="match status" value="1"/>
</dbReference>
<protein>
    <recommendedName>
        <fullName evidence="18">Histone-lysine N-methyltransferase</fullName>
    </recommendedName>
</protein>
<feature type="region of interest" description="Disordered" evidence="11">
    <location>
        <begin position="320"/>
        <end position="388"/>
    </location>
</feature>
<feature type="domain" description="SET" evidence="12">
    <location>
        <begin position="550"/>
        <end position="666"/>
    </location>
</feature>
<feature type="domain" description="AWS" evidence="15">
    <location>
        <begin position="501"/>
        <end position="547"/>
    </location>
</feature>
<dbReference type="GO" id="GO:0005694">
    <property type="term" value="C:chromosome"/>
    <property type="evidence" value="ECO:0007669"/>
    <property type="project" value="UniProtKB-SubCell"/>
</dbReference>
<comment type="subcellular location">
    <subcellularLocation>
        <location evidence="2">Chromosome</location>
    </subcellularLocation>
    <subcellularLocation>
        <location evidence="1">Nucleus</location>
    </subcellularLocation>
</comment>
<dbReference type="STRING" id="595528.A0A0D2WIU0"/>
<keyword evidence="5" id="KW-0808">Transferase</keyword>
<feature type="compositionally biased region" description="Acidic residues" evidence="11">
    <location>
        <begin position="1080"/>
        <end position="1098"/>
    </location>
</feature>
<gene>
    <name evidence="16" type="ORF">CAOG_008491</name>
</gene>
<feature type="region of interest" description="Disordered" evidence="11">
    <location>
        <begin position="53"/>
        <end position="294"/>
    </location>
</feature>
<evidence type="ECO:0000259" key="13">
    <source>
        <dbReference type="PROSITE" id="PS50868"/>
    </source>
</evidence>
<evidence type="ECO:0000259" key="14">
    <source>
        <dbReference type="PROSITE" id="PS51038"/>
    </source>
</evidence>
<dbReference type="InterPro" id="IPR013083">
    <property type="entry name" value="Znf_RING/FYVE/PHD"/>
</dbReference>
<feature type="region of interest" description="Disordered" evidence="11">
    <location>
        <begin position="1"/>
        <end position="37"/>
    </location>
</feature>
<evidence type="ECO:0000256" key="8">
    <source>
        <dbReference type="ARBA" id="ARBA00022771"/>
    </source>
</evidence>
<evidence type="ECO:0000256" key="3">
    <source>
        <dbReference type="ARBA" id="ARBA00022454"/>
    </source>
</evidence>
<keyword evidence="17" id="KW-1185">Reference proteome</keyword>
<dbReference type="OrthoDB" id="422362at2759"/>
<evidence type="ECO:0000256" key="5">
    <source>
        <dbReference type="ARBA" id="ARBA00022679"/>
    </source>
</evidence>
<keyword evidence="9" id="KW-0862">Zinc</keyword>
<dbReference type="PhylomeDB" id="A0A0D2WIU0"/>
<feature type="compositionally biased region" description="Polar residues" evidence="11">
    <location>
        <begin position="322"/>
        <end position="333"/>
    </location>
</feature>
<dbReference type="EMBL" id="KE346361">
    <property type="protein sequence ID" value="KJE89830.1"/>
    <property type="molecule type" value="Genomic_DNA"/>
</dbReference>
<dbReference type="InterPro" id="IPR006560">
    <property type="entry name" value="AWS_dom"/>
</dbReference>
<feature type="compositionally biased region" description="Low complexity" evidence="11">
    <location>
        <begin position="208"/>
        <end position="235"/>
    </location>
</feature>
<dbReference type="SMART" id="SM00249">
    <property type="entry name" value="PHD"/>
    <property type="match status" value="1"/>
</dbReference>